<dbReference type="EMBL" id="JAYXHS010000004">
    <property type="protein sequence ID" value="MEC5387738.1"/>
    <property type="molecule type" value="Genomic_DNA"/>
</dbReference>
<feature type="region of interest" description="Disordered" evidence="1">
    <location>
        <begin position="111"/>
        <end position="133"/>
    </location>
</feature>
<dbReference type="InterPro" id="IPR011990">
    <property type="entry name" value="TPR-like_helical_dom_sf"/>
</dbReference>
<name>A0ABU6K792_9RHOO</name>
<evidence type="ECO:0000313" key="2">
    <source>
        <dbReference type="EMBL" id="MEC5387738.1"/>
    </source>
</evidence>
<reference evidence="2 3" key="1">
    <citation type="submission" date="2024-01" db="EMBL/GenBank/DDBJ databases">
        <title>Uliginosibacterium soil sp. nov.</title>
        <authorList>
            <person name="Lv Y."/>
        </authorList>
    </citation>
    <scope>NUCLEOTIDE SEQUENCE [LARGE SCALE GENOMIC DNA]</scope>
    <source>
        <strain evidence="2 3">H3</strain>
    </source>
</reference>
<dbReference type="Proteomes" id="UP001331561">
    <property type="component" value="Unassembled WGS sequence"/>
</dbReference>
<dbReference type="Gene3D" id="1.25.40.10">
    <property type="entry name" value="Tetratricopeptide repeat domain"/>
    <property type="match status" value="1"/>
</dbReference>
<evidence type="ECO:0000256" key="1">
    <source>
        <dbReference type="SAM" id="MobiDB-lite"/>
    </source>
</evidence>
<keyword evidence="3" id="KW-1185">Reference proteome</keyword>
<dbReference type="SUPFAM" id="SSF48452">
    <property type="entry name" value="TPR-like"/>
    <property type="match status" value="1"/>
</dbReference>
<organism evidence="2 3">
    <name type="scientific">Uliginosibacterium silvisoli</name>
    <dbReference type="NCBI Taxonomy" id="3114758"/>
    <lineage>
        <taxon>Bacteria</taxon>
        <taxon>Pseudomonadati</taxon>
        <taxon>Pseudomonadota</taxon>
        <taxon>Betaproteobacteria</taxon>
        <taxon>Rhodocyclales</taxon>
        <taxon>Zoogloeaceae</taxon>
        <taxon>Uliginosibacterium</taxon>
    </lineage>
</organism>
<comment type="caution">
    <text evidence="2">The sequence shown here is derived from an EMBL/GenBank/DDBJ whole genome shotgun (WGS) entry which is preliminary data.</text>
</comment>
<sequence length="511" mass="57399">MTIPKNHYALSPMGSSIHLIADYFRVSHVPAASIPCSRLSDILTCMHQGQPLTKGALDFLRRQNMPGLYQLACGEISHEAYIAGLDSAHIEMHRVAQAAHQIREAERQALANGYPTSKTTQPDRNTAPEMDAEARRKLRHQREREETEAVLNAQRARQAACKVQRERNQELAAAAYLDRMARPDAVELSASDIARYFHLTHINAAVCPPLSGILEALFRGRQLTEDELAHLRLKAPEDLHRLAYGQLLLNEYLKAARATEAEAVACKARAEDAEIARIARESDPEYIAMMALQALYKKYDVSLTDAFTPQMTTLLQHINAGKRLSKEQLAWLGTEARDHFSQKLRETYHALEAESHADAFRRTQDPRSAINASGHYRKANQSASALGLLDRVTPSRLKDAKTRSAFLTTRGGAMRDLERRAEAILLAEEAHALMPSNYRPCTLLGAVYMEQRDFALGHEWYAKARQLGAPEQGIDSELRSIFRQLDSAGREAMKRYLLGEDAQRYGWLRSP</sequence>
<gene>
    <name evidence="2" type="ORF">VVD49_18540</name>
</gene>
<protein>
    <submittedName>
        <fullName evidence="2">Uncharacterized protein</fullName>
    </submittedName>
</protein>
<feature type="compositionally biased region" description="Polar residues" evidence="1">
    <location>
        <begin position="114"/>
        <end position="124"/>
    </location>
</feature>
<proteinExistence type="predicted"/>
<accession>A0ABU6K792</accession>
<dbReference type="RefSeq" id="WP_327600712.1">
    <property type="nucleotide sequence ID" value="NZ_JAYXHS010000004.1"/>
</dbReference>
<evidence type="ECO:0000313" key="3">
    <source>
        <dbReference type="Proteomes" id="UP001331561"/>
    </source>
</evidence>